<accession>A0A9X3EBU3</accession>
<protein>
    <submittedName>
        <fullName evidence="3">Xaa-Pro peptidase family protein</fullName>
    </submittedName>
</protein>
<organism evidence="3 4">
    <name type="scientific">Kaistia nematophila</name>
    <dbReference type="NCBI Taxonomy" id="2994654"/>
    <lineage>
        <taxon>Bacteria</taxon>
        <taxon>Pseudomonadati</taxon>
        <taxon>Pseudomonadota</taxon>
        <taxon>Alphaproteobacteria</taxon>
        <taxon>Hyphomicrobiales</taxon>
        <taxon>Kaistiaceae</taxon>
        <taxon>Kaistia</taxon>
    </lineage>
</organism>
<dbReference type="Gene3D" id="3.40.350.10">
    <property type="entry name" value="Creatinase/prolidase N-terminal domain"/>
    <property type="match status" value="1"/>
</dbReference>
<dbReference type="InterPro" id="IPR050659">
    <property type="entry name" value="Peptidase_M24B"/>
</dbReference>
<dbReference type="SUPFAM" id="SSF55920">
    <property type="entry name" value="Creatinase/aminopeptidase"/>
    <property type="match status" value="1"/>
</dbReference>
<dbReference type="PANTHER" id="PTHR46112">
    <property type="entry name" value="AMINOPEPTIDASE"/>
    <property type="match status" value="1"/>
</dbReference>
<evidence type="ECO:0000313" key="4">
    <source>
        <dbReference type="Proteomes" id="UP001144805"/>
    </source>
</evidence>
<gene>
    <name evidence="3" type="ORF">OSH07_12230</name>
</gene>
<name>A0A9X3EBU3_9HYPH</name>
<reference evidence="3" key="1">
    <citation type="submission" date="2022-11" db="EMBL/GenBank/DDBJ databases">
        <title>Biodiversity and phylogenetic relationships of bacteria.</title>
        <authorList>
            <person name="Machado R.A.R."/>
            <person name="Bhat A."/>
            <person name="Loulou A."/>
            <person name="Kallel S."/>
        </authorList>
    </citation>
    <scope>NUCLEOTIDE SEQUENCE</scope>
    <source>
        <strain evidence="3">K-TC2</strain>
    </source>
</reference>
<keyword evidence="4" id="KW-1185">Reference proteome</keyword>
<feature type="domain" description="Peptidase M24" evidence="1">
    <location>
        <begin position="179"/>
        <end position="380"/>
    </location>
</feature>
<proteinExistence type="predicted"/>
<dbReference type="SUPFAM" id="SSF53092">
    <property type="entry name" value="Creatinase/prolidase N-terminal domain"/>
    <property type="match status" value="1"/>
</dbReference>
<dbReference type="Pfam" id="PF00557">
    <property type="entry name" value="Peptidase_M24"/>
    <property type="match status" value="1"/>
</dbReference>
<dbReference type="AlphaFoldDB" id="A0A9X3EBU3"/>
<comment type="caution">
    <text evidence="3">The sequence shown here is derived from an EMBL/GenBank/DDBJ whole genome shotgun (WGS) entry which is preliminary data.</text>
</comment>
<evidence type="ECO:0000313" key="3">
    <source>
        <dbReference type="EMBL" id="MCX5569965.1"/>
    </source>
</evidence>
<dbReference type="Gene3D" id="3.90.230.10">
    <property type="entry name" value="Creatinase/methionine aminopeptidase superfamily"/>
    <property type="match status" value="1"/>
</dbReference>
<dbReference type="InterPro" id="IPR029149">
    <property type="entry name" value="Creatin/AminoP/Spt16_N"/>
</dbReference>
<dbReference type="RefSeq" id="WP_266338932.1">
    <property type="nucleotide sequence ID" value="NZ_JAPKNK010000004.1"/>
</dbReference>
<dbReference type="Proteomes" id="UP001144805">
    <property type="component" value="Unassembled WGS sequence"/>
</dbReference>
<dbReference type="EMBL" id="JAPKNK010000004">
    <property type="protein sequence ID" value="MCX5569965.1"/>
    <property type="molecule type" value="Genomic_DNA"/>
</dbReference>
<dbReference type="InterPro" id="IPR000994">
    <property type="entry name" value="Pept_M24"/>
</dbReference>
<dbReference type="Pfam" id="PF01321">
    <property type="entry name" value="Creatinase_N"/>
    <property type="match status" value="1"/>
</dbReference>
<sequence>MNAKVPYAWTDRQPWLELDFAPEEFQSRIAAAQAQLRAAGKEALLVWEDADRGGNVRYLSGFNMVWGTSVVLVHRDREPVLVTNAIAHGEPMHSNIQSSWMTDVRVSFAGTTDDLLAMSLDVLGQWRVAPDALVVAGLAQIPYFTARAMAARWSDAALVAGDAILDRLRRIKSPAEIAIIRRVADLTARAMEQAMDAAAVGASESDVAAAAHQACMAAGAERMSFGCFPVAGPRGALKNVFPSPQNIIRPDDLVVIDLGCKLFGYQSDMSRNVVAEPSPQVARILAATEAANDAAFAHVKPGVTTHSVIETMNAVIAERGFAAWDFTLCHGFGLDLTETPVFRNRPPLTLEAGMCFYVEPIIADESFGCACIEDMLLVTAEGCEKLSPTRGPAWR</sequence>
<evidence type="ECO:0000259" key="2">
    <source>
        <dbReference type="Pfam" id="PF01321"/>
    </source>
</evidence>
<feature type="domain" description="Creatinase N-terminal" evidence="2">
    <location>
        <begin position="28"/>
        <end position="171"/>
    </location>
</feature>
<dbReference type="InterPro" id="IPR036005">
    <property type="entry name" value="Creatinase/aminopeptidase-like"/>
</dbReference>
<evidence type="ECO:0000259" key="1">
    <source>
        <dbReference type="Pfam" id="PF00557"/>
    </source>
</evidence>
<dbReference type="PANTHER" id="PTHR46112:SF3">
    <property type="entry name" value="AMINOPEPTIDASE YPDF"/>
    <property type="match status" value="1"/>
</dbReference>
<dbReference type="InterPro" id="IPR000587">
    <property type="entry name" value="Creatinase_N"/>
</dbReference>